<proteinExistence type="predicted"/>
<dbReference type="InterPro" id="IPR002881">
    <property type="entry name" value="DUF58"/>
</dbReference>
<dbReference type="PANTHER" id="PTHR33608:SF6">
    <property type="entry name" value="BLL2464 PROTEIN"/>
    <property type="match status" value="1"/>
</dbReference>
<dbReference type="KEGG" id="hdt:HYPDE_35468"/>
<keyword evidence="3" id="KW-1185">Reference proteome</keyword>
<dbReference type="PANTHER" id="PTHR33608">
    <property type="entry name" value="BLL2464 PROTEIN"/>
    <property type="match status" value="1"/>
</dbReference>
<evidence type="ECO:0000313" key="2">
    <source>
        <dbReference type="EMBL" id="AGK58765.1"/>
    </source>
</evidence>
<dbReference type="STRING" id="670307.HYPDE_35468"/>
<reference evidence="2 3" key="1">
    <citation type="journal article" date="2013" name="Genome Announc.">
        <title>Genome sequences for three denitrifying bacterial strains isolated from a uranium- and nitrate-contaminated subsurface environment.</title>
        <authorList>
            <person name="Venkatramanan R."/>
            <person name="Prakash O."/>
            <person name="Woyke T."/>
            <person name="Chain P."/>
            <person name="Goodwin L.A."/>
            <person name="Watson D."/>
            <person name="Brooks S."/>
            <person name="Kostka J.E."/>
            <person name="Green S.J."/>
        </authorList>
    </citation>
    <scope>NUCLEOTIDE SEQUENCE [LARGE SCALE GENOMIC DNA]</scope>
    <source>
        <strain evidence="2 3">1NES1</strain>
    </source>
</reference>
<dbReference type="OrthoDB" id="9794556at2"/>
<dbReference type="HOGENOM" id="CLU_054927_3_0_5"/>
<dbReference type="eggNOG" id="COG1721">
    <property type="taxonomic scope" value="Bacteria"/>
</dbReference>
<dbReference type="EMBL" id="CP005587">
    <property type="protein sequence ID" value="AGK58765.1"/>
    <property type="molecule type" value="Genomic_DNA"/>
</dbReference>
<dbReference type="AlphaFoldDB" id="N0BF65"/>
<dbReference type="RefSeq" id="WP_015598784.1">
    <property type="nucleotide sequence ID" value="NC_021172.1"/>
</dbReference>
<name>N0BF65_9HYPH</name>
<gene>
    <name evidence="2" type="ORF">HYPDE_35468</name>
</gene>
<sequence length="323" mass="36010">MAGPRGQRQGTNNESRHVLALEREAVSLVDRMPELLMEADRIASTVAQGIHGRRRAGPGETFWQFRQYQAGENATLVDWRRSASSDHLYIREREWEAAHTLHLWPDISPSMNFQSHIAPVSKRDRMLVLTLAAAELLVRGGERVALLAQMSPTASRNAATRIAETIAGNSDSGMTNDGLPPKTSLSRFSGLILFSDFLSPPQVIRERLEGFAGNGVAGHMVQVIDPAEETLPYHGRTEFLSPSGDQRWVADRVEALRPKYRARFEAHRAELAEMAKRFGWSFLTHHTDRPASEPLLSLLMRLQGSASGYRWMSASSDVTERAS</sequence>
<dbReference type="Proteomes" id="UP000005952">
    <property type="component" value="Chromosome"/>
</dbReference>
<protein>
    <recommendedName>
        <fullName evidence="1">DUF58 domain-containing protein</fullName>
    </recommendedName>
</protein>
<feature type="domain" description="DUF58" evidence="1">
    <location>
        <begin position="65"/>
        <end position="269"/>
    </location>
</feature>
<evidence type="ECO:0000259" key="1">
    <source>
        <dbReference type="Pfam" id="PF01882"/>
    </source>
</evidence>
<dbReference type="Pfam" id="PF01882">
    <property type="entry name" value="DUF58"/>
    <property type="match status" value="1"/>
</dbReference>
<evidence type="ECO:0000313" key="3">
    <source>
        <dbReference type="Proteomes" id="UP000005952"/>
    </source>
</evidence>
<organism evidence="2 3">
    <name type="scientific">Hyphomicrobium denitrificans 1NES1</name>
    <dbReference type="NCBI Taxonomy" id="670307"/>
    <lineage>
        <taxon>Bacteria</taxon>
        <taxon>Pseudomonadati</taxon>
        <taxon>Pseudomonadota</taxon>
        <taxon>Alphaproteobacteria</taxon>
        <taxon>Hyphomicrobiales</taxon>
        <taxon>Hyphomicrobiaceae</taxon>
        <taxon>Hyphomicrobium</taxon>
    </lineage>
</organism>
<accession>N0BF65</accession>